<feature type="domain" description="VOC" evidence="1">
    <location>
        <begin position="4"/>
        <end position="122"/>
    </location>
</feature>
<evidence type="ECO:0000313" key="2">
    <source>
        <dbReference type="EMBL" id="MVU81784.1"/>
    </source>
</evidence>
<dbReference type="Proteomes" id="UP000466794">
    <property type="component" value="Unassembled WGS sequence"/>
</dbReference>
<keyword evidence="3" id="KW-1185">Reference proteome</keyword>
<reference evidence="2 3" key="1">
    <citation type="submission" date="2019-12" db="EMBL/GenBank/DDBJ databases">
        <title>Nocardia sp. nov. ET3-3 isolated from soil.</title>
        <authorList>
            <person name="Kanchanasin P."/>
            <person name="Tanasupawat S."/>
            <person name="Yuki M."/>
            <person name="Kudo T."/>
        </authorList>
    </citation>
    <scope>NUCLEOTIDE SEQUENCE [LARGE SCALE GENOMIC DNA]</scope>
    <source>
        <strain evidence="2 3">ET3-3</strain>
    </source>
</reference>
<dbReference type="AlphaFoldDB" id="A0A7K1V577"/>
<name>A0A7K1V577_9NOCA</name>
<dbReference type="EMBL" id="WRPP01000007">
    <property type="protein sequence ID" value="MVU81784.1"/>
    <property type="molecule type" value="Genomic_DNA"/>
</dbReference>
<organism evidence="2 3">
    <name type="scientific">Nocardia terrae</name>
    <dbReference type="NCBI Taxonomy" id="2675851"/>
    <lineage>
        <taxon>Bacteria</taxon>
        <taxon>Bacillati</taxon>
        <taxon>Actinomycetota</taxon>
        <taxon>Actinomycetes</taxon>
        <taxon>Mycobacteriales</taxon>
        <taxon>Nocardiaceae</taxon>
        <taxon>Nocardia</taxon>
    </lineage>
</organism>
<dbReference type="Gene3D" id="3.10.180.10">
    <property type="entry name" value="2,3-Dihydroxybiphenyl 1,2-Dioxygenase, domain 1"/>
    <property type="match status" value="1"/>
</dbReference>
<dbReference type="RefSeq" id="WP_157391394.1">
    <property type="nucleotide sequence ID" value="NZ_WRPP01000007.1"/>
</dbReference>
<dbReference type="InterPro" id="IPR004360">
    <property type="entry name" value="Glyas_Fos-R_dOase_dom"/>
</dbReference>
<dbReference type="PROSITE" id="PS51819">
    <property type="entry name" value="VOC"/>
    <property type="match status" value="1"/>
</dbReference>
<dbReference type="SUPFAM" id="SSF54593">
    <property type="entry name" value="Glyoxalase/Bleomycin resistance protein/Dihydroxybiphenyl dioxygenase"/>
    <property type="match status" value="1"/>
</dbReference>
<accession>A0A7K1V577</accession>
<evidence type="ECO:0000313" key="3">
    <source>
        <dbReference type="Proteomes" id="UP000466794"/>
    </source>
</evidence>
<protein>
    <submittedName>
        <fullName evidence="2">Glyoxalase</fullName>
    </submittedName>
</protein>
<gene>
    <name evidence="2" type="ORF">GPX89_31675</name>
</gene>
<dbReference type="Pfam" id="PF00903">
    <property type="entry name" value="Glyoxalase"/>
    <property type="match status" value="1"/>
</dbReference>
<dbReference type="InterPro" id="IPR037523">
    <property type="entry name" value="VOC_core"/>
</dbReference>
<sequence length="128" mass="13869">MRILGASITLAVSDPAASSGFFCTHLGFRATVIDEVSICLERDDLDVEIVLRRSESKAQADPEGGETPGVRMGFEVTDLAVEQDRLFEEGASISTPLHREAGGLLRLRLTDPNRVDVELTQWTPPAGC</sequence>
<evidence type="ECO:0000259" key="1">
    <source>
        <dbReference type="PROSITE" id="PS51819"/>
    </source>
</evidence>
<dbReference type="InterPro" id="IPR029068">
    <property type="entry name" value="Glyas_Bleomycin-R_OHBP_Dase"/>
</dbReference>
<comment type="caution">
    <text evidence="2">The sequence shown here is derived from an EMBL/GenBank/DDBJ whole genome shotgun (WGS) entry which is preliminary data.</text>
</comment>
<proteinExistence type="predicted"/>